<organism evidence="2 3">
    <name type="scientific">Beauveria bassiana</name>
    <name type="common">White muscardine disease fungus</name>
    <name type="synonym">Tritirachium shiotae</name>
    <dbReference type="NCBI Taxonomy" id="176275"/>
    <lineage>
        <taxon>Eukaryota</taxon>
        <taxon>Fungi</taxon>
        <taxon>Dikarya</taxon>
        <taxon>Ascomycota</taxon>
        <taxon>Pezizomycotina</taxon>
        <taxon>Sordariomycetes</taxon>
        <taxon>Hypocreomycetidae</taxon>
        <taxon>Hypocreales</taxon>
        <taxon>Cordycipitaceae</taxon>
        <taxon>Beauveria</taxon>
    </lineage>
</organism>
<dbReference type="EMBL" id="MRVG01000002">
    <property type="protein sequence ID" value="PMB72412.1"/>
    <property type="molecule type" value="Genomic_DNA"/>
</dbReference>
<accession>A0A2N6NYR8</accession>
<dbReference type="OMA" id="ARDYDHG"/>
<reference evidence="2 3" key="1">
    <citation type="journal article" date="2016" name="Appl. Microbiol. Biotechnol.">
        <title>Characterization of T-DNA insertion mutants with decreased virulence in the entomopathogenic fungus Beauveria bassiana JEF-007.</title>
        <authorList>
            <person name="Kim S."/>
            <person name="Lee S.J."/>
            <person name="Nai Y.S."/>
            <person name="Yu J.S."/>
            <person name="Lee M.R."/>
            <person name="Yang Y.T."/>
            <person name="Kim J.S."/>
        </authorList>
    </citation>
    <scope>NUCLEOTIDE SEQUENCE [LARGE SCALE GENOMIC DNA]</scope>
    <source>
        <strain evidence="2 3">JEF-007</strain>
    </source>
</reference>
<evidence type="ECO:0000256" key="1">
    <source>
        <dbReference type="SAM" id="MobiDB-lite"/>
    </source>
</evidence>
<sequence>MAQAPFRSIHSRLASRSIRIMISPTPSTFAERRSILQVLNKYGHVDTFRRENHQANRYISVTGNEDTATTLTRLSPIACRISLPRIEPAQRARQLQSLQELAAQPVIEFQTQTTTTNDDDEHASPSPPPPPVVDVEKPGVDFETREFVLTIGFARDYDHGNAATKATEHAAWPKGWATDRSFAATALGAVLPDTLLRKGLCHWLVKPAPADAARDGVQQRLERKQTMPGQMTMADPVVVMVPKPRRRK</sequence>
<evidence type="ECO:0000313" key="3">
    <source>
        <dbReference type="Proteomes" id="UP000235728"/>
    </source>
</evidence>
<comment type="caution">
    <text evidence="2">The sequence shown here is derived from an EMBL/GenBank/DDBJ whole genome shotgun (WGS) entry which is preliminary data.</text>
</comment>
<evidence type="ECO:0000313" key="2">
    <source>
        <dbReference type="EMBL" id="PMB72412.1"/>
    </source>
</evidence>
<gene>
    <name evidence="2" type="ORF">BM221_002515</name>
</gene>
<protein>
    <recommendedName>
        <fullName evidence="4">Pal1-like protein</fullName>
    </recommendedName>
</protein>
<proteinExistence type="predicted"/>
<evidence type="ECO:0008006" key="4">
    <source>
        <dbReference type="Google" id="ProtNLM"/>
    </source>
</evidence>
<dbReference type="Proteomes" id="UP000235728">
    <property type="component" value="Unassembled WGS sequence"/>
</dbReference>
<name>A0A2N6NYR8_BEABA</name>
<feature type="region of interest" description="Disordered" evidence="1">
    <location>
        <begin position="115"/>
        <end position="136"/>
    </location>
</feature>
<dbReference type="AlphaFoldDB" id="A0A2N6NYR8"/>